<dbReference type="AlphaFoldDB" id="A0A1M5BW46"/>
<evidence type="ECO:0000259" key="7">
    <source>
        <dbReference type="Pfam" id="PF01029"/>
    </source>
</evidence>
<evidence type="ECO:0000313" key="8">
    <source>
        <dbReference type="EMBL" id="SHF46581.1"/>
    </source>
</evidence>
<reference evidence="8 9" key="1">
    <citation type="submission" date="2016-11" db="EMBL/GenBank/DDBJ databases">
        <authorList>
            <person name="Jaros S."/>
            <person name="Januszkiewicz K."/>
            <person name="Wedrychowicz H."/>
        </authorList>
    </citation>
    <scope>NUCLEOTIDE SEQUENCE [LARGE SCALE GENOMIC DNA]</scope>
    <source>
        <strain evidence="8 9">DSM 18119</strain>
    </source>
</reference>
<comment type="function">
    <text evidence="6">Involved in transcription antitermination. Required for transcription of ribosomal RNA (rRNA) genes. Binds specifically to the boxA antiterminator sequence of the ribosomal RNA (rrn) operons.</text>
</comment>
<protein>
    <recommendedName>
        <fullName evidence="6">Transcription antitermination protein NusB</fullName>
    </recommendedName>
    <alternativeName>
        <fullName evidence="6">Antitermination factor NusB</fullName>
    </alternativeName>
</protein>
<dbReference type="Pfam" id="PF01029">
    <property type="entry name" value="NusB"/>
    <property type="match status" value="1"/>
</dbReference>
<keyword evidence="2 6" id="KW-0889">Transcription antitermination</keyword>
<dbReference type="PANTHER" id="PTHR11078:SF3">
    <property type="entry name" value="ANTITERMINATION NUSB DOMAIN-CONTAINING PROTEIN"/>
    <property type="match status" value="1"/>
</dbReference>
<dbReference type="NCBIfam" id="TIGR01951">
    <property type="entry name" value="nusB"/>
    <property type="match status" value="1"/>
</dbReference>
<dbReference type="Proteomes" id="UP000184048">
    <property type="component" value="Unassembled WGS sequence"/>
</dbReference>
<dbReference type="HAMAP" id="MF_00073">
    <property type="entry name" value="NusB"/>
    <property type="match status" value="1"/>
</dbReference>
<dbReference type="EMBL" id="FQUU01000011">
    <property type="protein sequence ID" value="SHF46581.1"/>
    <property type="molecule type" value="Genomic_DNA"/>
</dbReference>
<evidence type="ECO:0000256" key="2">
    <source>
        <dbReference type="ARBA" id="ARBA00022814"/>
    </source>
</evidence>
<dbReference type="GO" id="GO:0005829">
    <property type="term" value="C:cytosol"/>
    <property type="evidence" value="ECO:0007669"/>
    <property type="project" value="TreeGrafter"/>
</dbReference>
<dbReference type="GO" id="GO:0003723">
    <property type="term" value="F:RNA binding"/>
    <property type="evidence" value="ECO:0007669"/>
    <property type="project" value="UniProtKB-UniRule"/>
</dbReference>
<dbReference type="Gene3D" id="1.10.940.10">
    <property type="entry name" value="NusB-like"/>
    <property type="match status" value="1"/>
</dbReference>
<name>A0A1M5BW46_9BACT</name>
<dbReference type="InterPro" id="IPR006027">
    <property type="entry name" value="NusB_RsmB_TIM44"/>
</dbReference>
<dbReference type="GO" id="GO:0031564">
    <property type="term" value="P:transcription antitermination"/>
    <property type="evidence" value="ECO:0007669"/>
    <property type="project" value="UniProtKB-KW"/>
</dbReference>
<accession>A0A1M5BW46</accession>
<dbReference type="SUPFAM" id="SSF48013">
    <property type="entry name" value="NusB-like"/>
    <property type="match status" value="1"/>
</dbReference>
<evidence type="ECO:0000313" key="9">
    <source>
        <dbReference type="Proteomes" id="UP000184048"/>
    </source>
</evidence>
<dbReference type="InterPro" id="IPR011605">
    <property type="entry name" value="NusB_fam"/>
</dbReference>
<keyword evidence="3 6" id="KW-0694">RNA-binding</keyword>
<keyword evidence="5 6" id="KW-0804">Transcription</keyword>
<evidence type="ECO:0000256" key="1">
    <source>
        <dbReference type="ARBA" id="ARBA00005952"/>
    </source>
</evidence>
<evidence type="ECO:0000256" key="3">
    <source>
        <dbReference type="ARBA" id="ARBA00022884"/>
    </source>
</evidence>
<evidence type="ECO:0000256" key="5">
    <source>
        <dbReference type="ARBA" id="ARBA00023163"/>
    </source>
</evidence>
<dbReference type="GO" id="GO:0006353">
    <property type="term" value="P:DNA-templated transcription termination"/>
    <property type="evidence" value="ECO:0007669"/>
    <property type="project" value="UniProtKB-UniRule"/>
</dbReference>
<keyword evidence="4 6" id="KW-0805">Transcription regulation</keyword>
<dbReference type="OrthoDB" id="9787568at2"/>
<comment type="similarity">
    <text evidence="1 6">Belongs to the NusB family.</text>
</comment>
<evidence type="ECO:0000256" key="4">
    <source>
        <dbReference type="ARBA" id="ARBA00023015"/>
    </source>
</evidence>
<dbReference type="STRING" id="1121884.SAMN02745131_02700"/>
<dbReference type="InterPro" id="IPR035926">
    <property type="entry name" value="NusB-like_sf"/>
</dbReference>
<dbReference type="PANTHER" id="PTHR11078">
    <property type="entry name" value="N UTILIZATION SUBSTANCE PROTEIN B-RELATED"/>
    <property type="match status" value="1"/>
</dbReference>
<sequence length="321" mass="37313">MISRRNIRVKVMQTIYTLSTLEQGLKPGEPVHLLQKHFDQSKELFLYLTYFLSEIAGYAEKDSYVRSGKHLPSTADLNVNTKIAGNELLWRIKEDASYQQQLGKAKFENRIDKELVKKIYIELAESPQYRAYISVNERNAKEEREILEFLFNDLLIPNEVFISHLEEHFMNWDDDADMVIQLVQGLLLKPSAINFNEVVSADKWNFAKNLITTVIDKKEHLETLIIPKLKNWDAERIAALDMIIMRMGVAELLYFETIPPKVTINEYIDIAKEYSTQQSGQFVNGILDNIHKELVQQGKLHKTEFKKTKVAPQDNLKEEKP</sequence>
<proteinExistence type="inferred from homology"/>
<feature type="domain" description="NusB/RsmB/TIM44" evidence="7">
    <location>
        <begin position="195"/>
        <end position="292"/>
    </location>
</feature>
<gene>
    <name evidence="6" type="primary">nusB</name>
    <name evidence="8" type="ORF">SAMN02745131_02700</name>
</gene>
<organism evidence="8 9">
    <name type="scientific">Flavisolibacter ginsengisoli DSM 18119</name>
    <dbReference type="NCBI Taxonomy" id="1121884"/>
    <lineage>
        <taxon>Bacteria</taxon>
        <taxon>Pseudomonadati</taxon>
        <taxon>Bacteroidota</taxon>
        <taxon>Chitinophagia</taxon>
        <taxon>Chitinophagales</taxon>
        <taxon>Chitinophagaceae</taxon>
        <taxon>Flavisolibacter</taxon>
    </lineage>
</organism>
<keyword evidence="9" id="KW-1185">Reference proteome</keyword>
<evidence type="ECO:0000256" key="6">
    <source>
        <dbReference type="HAMAP-Rule" id="MF_00073"/>
    </source>
</evidence>